<dbReference type="CDD" id="cd09877">
    <property type="entry name" value="PIN_YacL-like"/>
    <property type="match status" value="1"/>
</dbReference>
<evidence type="ECO:0000256" key="1">
    <source>
        <dbReference type="ARBA" id="ARBA00001946"/>
    </source>
</evidence>
<dbReference type="InterPro" id="IPR052041">
    <property type="entry name" value="Nucleic_acid_metab_PIN/TRAM"/>
</dbReference>
<dbReference type="EMBL" id="AP021858">
    <property type="protein sequence ID" value="BBO24803.1"/>
    <property type="molecule type" value="Genomic_DNA"/>
</dbReference>
<evidence type="ECO:0000256" key="5">
    <source>
        <dbReference type="SAM" id="MobiDB-lite"/>
    </source>
</evidence>
<dbReference type="GO" id="GO:0016787">
    <property type="term" value="F:hydrolase activity"/>
    <property type="evidence" value="ECO:0007669"/>
    <property type="project" value="UniProtKB-KW"/>
</dbReference>
<dbReference type="Pfam" id="PF01938">
    <property type="entry name" value="TRAM"/>
    <property type="match status" value="1"/>
</dbReference>
<keyword evidence="6" id="KW-0472">Membrane</keyword>
<dbReference type="InterPro" id="IPR002716">
    <property type="entry name" value="PIN_dom"/>
</dbReference>
<feature type="transmembrane region" description="Helical" evidence="6">
    <location>
        <begin position="114"/>
        <end position="135"/>
    </location>
</feature>
<keyword evidence="2" id="KW-0540">Nuclease</keyword>
<feature type="region of interest" description="Disordered" evidence="5">
    <location>
        <begin position="354"/>
        <end position="387"/>
    </location>
</feature>
<sequence>MILTVAGGVAFAVASPMALDAIYRWVAMLINPGEQDNLGYSGANSPITQLAFGVLGLVAGAGLARTFVLVGDKVAEWWVTMDTGERVTLFLGTFAGIITSMPFLLLLNSLNLGIYIPLAVIGLTLGFSALSVYALNSMAEILPWYKGSTRRGRRGLRILDTNVLIDGRIYDLARTGFLEGQLYVPGFVLDELQYIADSHDPLRRQRGRRGLDILRHLEADFPLEVRIHDRLAPDLNDGVDSRLVRLAKALGADIITNDFNLNRVASIQAVRVLSINDLAMAMRANVMPKEGLYLHIVREGNQPGQGIGYLEDGTMVVVDGGKEFLGTDVDVTVTQVIQTERGKMIFAEIDFQSAHDGEPDNRKNDDPELARKRGDIRKRTQSYGKGF</sequence>
<keyword evidence="3" id="KW-0378">Hydrolase</keyword>
<organism evidence="8 9">
    <name type="scientific">Candidatus Nitrosymbiomonas proteolyticus</name>
    <dbReference type="NCBI Taxonomy" id="2608984"/>
    <lineage>
        <taxon>Bacteria</taxon>
        <taxon>Bacillati</taxon>
        <taxon>Armatimonadota</taxon>
        <taxon>Armatimonadota incertae sedis</taxon>
        <taxon>Candidatus Nitrosymbiomonas</taxon>
    </lineage>
</organism>
<dbReference type="Gene3D" id="3.40.50.1010">
    <property type="entry name" value="5'-nuclease"/>
    <property type="match status" value="1"/>
</dbReference>
<dbReference type="PROSITE" id="PS50926">
    <property type="entry name" value="TRAM"/>
    <property type="match status" value="1"/>
</dbReference>
<evidence type="ECO:0000256" key="6">
    <source>
        <dbReference type="SAM" id="Phobius"/>
    </source>
</evidence>
<keyword evidence="4" id="KW-0460">Magnesium</keyword>
<evidence type="ECO:0000259" key="7">
    <source>
        <dbReference type="PROSITE" id="PS50926"/>
    </source>
</evidence>
<dbReference type="Proteomes" id="UP000662873">
    <property type="component" value="Chromosome"/>
</dbReference>
<feature type="transmembrane region" description="Helical" evidence="6">
    <location>
        <begin position="47"/>
        <end position="68"/>
    </location>
</feature>
<evidence type="ECO:0000313" key="9">
    <source>
        <dbReference type="Proteomes" id="UP000662873"/>
    </source>
</evidence>
<protein>
    <submittedName>
        <fullName evidence="8">PIN domain containing superfamily integral membrane protein</fullName>
    </submittedName>
</protein>
<dbReference type="Pfam" id="PF01850">
    <property type="entry name" value="PIN"/>
    <property type="match status" value="1"/>
</dbReference>
<dbReference type="PANTHER" id="PTHR11603">
    <property type="entry name" value="AAA FAMILY ATPASE"/>
    <property type="match status" value="1"/>
</dbReference>
<name>A0A809RB71_9BACT</name>
<keyword evidence="6" id="KW-1133">Transmembrane helix</keyword>
<accession>A0A809RB71</accession>
<dbReference type="KEGG" id="npy:NPRO_23980"/>
<proteinExistence type="predicted"/>
<dbReference type="SUPFAM" id="SSF88723">
    <property type="entry name" value="PIN domain-like"/>
    <property type="match status" value="1"/>
</dbReference>
<feature type="domain" description="TRAM" evidence="7">
    <location>
        <begin position="285"/>
        <end position="346"/>
    </location>
</feature>
<feature type="compositionally biased region" description="Basic and acidic residues" evidence="5">
    <location>
        <begin position="354"/>
        <end position="373"/>
    </location>
</feature>
<dbReference type="SMART" id="SM00670">
    <property type="entry name" value="PINc"/>
    <property type="match status" value="1"/>
</dbReference>
<evidence type="ECO:0000313" key="8">
    <source>
        <dbReference type="EMBL" id="BBO24803.1"/>
    </source>
</evidence>
<dbReference type="PANTHER" id="PTHR11603:SF147">
    <property type="entry name" value="MEMBRANE PROTEIN"/>
    <property type="match status" value="1"/>
</dbReference>
<feature type="transmembrane region" description="Helical" evidence="6">
    <location>
        <begin position="89"/>
        <end position="108"/>
    </location>
</feature>
<comment type="cofactor">
    <cofactor evidence="1">
        <name>Mg(2+)</name>
        <dbReference type="ChEBI" id="CHEBI:18420"/>
    </cofactor>
</comment>
<evidence type="ECO:0000256" key="2">
    <source>
        <dbReference type="ARBA" id="ARBA00022722"/>
    </source>
</evidence>
<dbReference type="InterPro" id="IPR029060">
    <property type="entry name" value="PIN-like_dom_sf"/>
</dbReference>
<keyword evidence="6" id="KW-0812">Transmembrane</keyword>
<reference evidence="8" key="1">
    <citation type="journal article" name="DNA Res.">
        <title>The physiological potential of anammox bacteria as revealed by their core genome structure.</title>
        <authorList>
            <person name="Okubo T."/>
            <person name="Toyoda A."/>
            <person name="Fukuhara K."/>
            <person name="Uchiyama I."/>
            <person name="Harigaya Y."/>
            <person name="Kuroiwa M."/>
            <person name="Suzuki T."/>
            <person name="Murakami Y."/>
            <person name="Suwa Y."/>
            <person name="Takami H."/>
        </authorList>
    </citation>
    <scope>NUCLEOTIDE SEQUENCE</scope>
    <source>
        <strain evidence="8">317325-2</strain>
    </source>
</reference>
<evidence type="ECO:0000256" key="4">
    <source>
        <dbReference type="ARBA" id="ARBA00022842"/>
    </source>
</evidence>
<evidence type="ECO:0000256" key="3">
    <source>
        <dbReference type="ARBA" id="ARBA00022801"/>
    </source>
</evidence>
<dbReference type="AlphaFoldDB" id="A0A809RB71"/>
<gene>
    <name evidence="8" type="ORF">NPRO_23980</name>
</gene>
<dbReference type="InterPro" id="IPR002792">
    <property type="entry name" value="TRAM_dom"/>
</dbReference>
<dbReference type="GO" id="GO:0004518">
    <property type="term" value="F:nuclease activity"/>
    <property type="evidence" value="ECO:0007669"/>
    <property type="project" value="UniProtKB-KW"/>
</dbReference>